<dbReference type="Proteomes" id="UP000077177">
    <property type="component" value="Chromosome"/>
</dbReference>
<dbReference type="CDD" id="cd02440">
    <property type="entry name" value="AdoMet_MTases"/>
    <property type="match status" value="1"/>
</dbReference>
<dbReference type="AlphaFoldDB" id="A0A172TZM8"/>
<evidence type="ECO:0000313" key="3">
    <source>
        <dbReference type="Proteomes" id="UP000077177"/>
    </source>
</evidence>
<dbReference type="PATRIC" id="fig|1492898.3.peg.4524"/>
<dbReference type="InterPro" id="IPR013216">
    <property type="entry name" value="Methyltransf_11"/>
</dbReference>
<sequence length="267" mass="30252">MASPSISQGSVPANYDHYLGPLFFEPYALDFVKRWQTLKMHTLLELACGTGRLTRHLLQLLDTDGALYATDLKEEMLAVAKEKIQDNRLHWQVTDAQVLPYEDNTFDLVVCQFGVMFFPDKLKAFKEALRVLQPNGTFLFLTWDDPATNTVSFETQKVLQTVFPEDAPVFSQKGPYSYFDKDEITLSLREAGFQNIEIIPAQITTVASKVEDVVIGSLEGSPLTTYLAERGEAKERVRELLHKALSSYLTNGEYRFAMQALYCKGEK</sequence>
<protein>
    <recommendedName>
        <fullName evidence="1">Methyltransferase type 11 domain-containing protein</fullName>
    </recommendedName>
</protein>
<dbReference type="KEGG" id="fla:SY85_20835"/>
<feature type="domain" description="Methyltransferase type 11" evidence="1">
    <location>
        <begin position="44"/>
        <end position="140"/>
    </location>
</feature>
<dbReference type="InterPro" id="IPR029063">
    <property type="entry name" value="SAM-dependent_MTases_sf"/>
</dbReference>
<gene>
    <name evidence="2" type="ORF">SY85_20835</name>
</gene>
<keyword evidence="3" id="KW-1185">Reference proteome</keyword>
<reference evidence="2 3" key="2">
    <citation type="journal article" date="2016" name="Int. J. Syst. Evol. Microbiol.">
        <title>Flavisolibacter tropicus sp. nov., isolated from tropical soil.</title>
        <authorList>
            <person name="Lee J.J."/>
            <person name="Kang M.S."/>
            <person name="Kim G.S."/>
            <person name="Lee C.S."/>
            <person name="Lim S."/>
            <person name="Lee J."/>
            <person name="Roh S.H."/>
            <person name="Kang H."/>
            <person name="Ha J.M."/>
            <person name="Bae S."/>
            <person name="Jung H.Y."/>
            <person name="Kim M.K."/>
        </authorList>
    </citation>
    <scope>NUCLEOTIDE SEQUENCE [LARGE SCALE GENOMIC DNA]</scope>
    <source>
        <strain evidence="2 3">LCS9</strain>
    </source>
</reference>
<evidence type="ECO:0000313" key="2">
    <source>
        <dbReference type="EMBL" id="ANE52559.1"/>
    </source>
</evidence>
<evidence type="ECO:0000259" key="1">
    <source>
        <dbReference type="Pfam" id="PF08241"/>
    </source>
</evidence>
<dbReference type="STRING" id="1492898.SY85_20835"/>
<dbReference type="PANTHER" id="PTHR43591">
    <property type="entry name" value="METHYLTRANSFERASE"/>
    <property type="match status" value="1"/>
</dbReference>
<reference evidence="3" key="1">
    <citation type="submission" date="2015-01" db="EMBL/GenBank/DDBJ databases">
        <title>Flavisolibacter sp./LCS9/ whole genome sequencing.</title>
        <authorList>
            <person name="Kim M.K."/>
            <person name="Srinivasan S."/>
            <person name="Lee J.-J."/>
        </authorList>
    </citation>
    <scope>NUCLEOTIDE SEQUENCE [LARGE SCALE GENOMIC DNA]</scope>
    <source>
        <strain evidence="3">LCS9</strain>
    </source>
</reference>
<dbReference type="SUPFAM" id="SSF53335">
    <property type="entry name" value="S-adenosyl-L-methionine-dependent methyltransferases"/>
    <property type="match status" value="1"/>
</dbReference>
<dbReference type="EMBL" id="CP011390">
    <property type="protein sequence ID" value="ANE52559.1"/>
    <property type="molecule type" value="Genomic_DNA"/>
</dbReference>
<dbReference type="OrthoDB" id="9795634at2"/>
<dbReference type="GO" id="GO:0008757">
    <property type="term" value="F:S-adenosylmethionine-dependent methyltransferase activity"/>
    <property type="evidence" value="ECO:0007669"/>
    <property type="project" value="InterPro"/>
</dbReference>
<proteinExistence type="predicted"/>
<dbReference type="Gene3D" id="3.40.50.150">
    <property type="entry name" value="Vaccinia Virus protein VP39"/>
    <property type="match status" value="1"/>
</dbReference>
<dbReference type="Pfam" id="PF08241">
    <property type="entry name" value="Methyltransf_11"/>
    <property type="match status" value="1"/>
</dbReference>
<organism evidence="2 3">
    <name type="scientific">Flavisolibacter tropicus</name>
    <dbReference type="NCBI Taxonomy" id="1492898"/>
    <lineage>
        <taxon>Bacteria</taxon>
        <taxon>Pseudomonadati</taxon>
        <taxon>Bacteroidota</taxon>
        <taxon>Chitinophagia</taxon>
        <taxon>Chitinophagales</taxon>
        <taxon>Chitinophagaceae</taxon>
        <taxon>Flavisolibacter</taxon>
    </lineage>
</organism>
<name>A0A172TZM8_9BACT</name>
<accession>A0A172TZM8</accession>
<dbReference type="RefSeq" id="WP_066407251.1">
    <property type="nucleotide sequence ID" value="NZ_CP011390.1"/>
</dbReference>